<evidence type="ECO:0000313" key="1">
    <source>
        <dbReference type="EMBL" id="KNC23042.1"/>
    </source>
</evidence>
<sequence>MEHYWIQSSSADDLPEFAIEGGYDCDGTPIYLGRAIHEDDLLPAKVIPSKGCAFVSWGGQEIPKNHYEVLVGPGYGWCPCENGDVPSNAVSSGVTSTGEPLYIGRGHHANSLSVGKVHPSHSCLYIPFGGQETSLSSYEVLVCENNDKWMPSPLDHTPHDAVVAGYDSDGTAIFVGRSWHEGQFIPSKVVPSRGEAYICYDGSEIKKFEIEILCGYNYNWINTDSQNIPNNAVFTDRFEDGEPLFVGRAHHCGSLTPGLVSPGDHCIFIPFGGQEIRKHAFDILVRQ</sequence>
<dbReference type="OMA" id="ANHECEL"/>
<accession>A0A0L0BSM4</accession>
<keyword evidence="2" id="KW-1185">Reference proteome</keyword>
<comment type="caution">
    <text evidence="1">The sequence shown here is derived from an EMBL/GenBank/DDBJ whole genome shotgun (WGS) entry which is preliminary data.</text>
</comment>
<name>A0A0L0BSM4_LUCCU</name>
<dbReference type="PANTHER" id="PTHR31649:SF10">
    <property type="entry name" value="IP19903P-RELATED"/>
    <property type="match status" value="1"/>
</dbReference>
<dbReference type="InterPro" id="IPR006616">
    <property type="entry name" value="DM9_repeat"/>
</dbReference>
<dbReference type="Pfam" id="PF11901">
    <property type="entry name" value="DM9"/>
    <property type="match status" value="2"/>
</dbReference>
<dbReference type="EMBL" id="JRES01001422">
    <property type="protein sequence ID" value="KNC23042.1"/>
    <property type="molecule type" value="Genomic_DNA"/>
</dbReference>
<evidence type="ECO:0000313" key="2">
    <source>
        <dbReference type="Proteomes" id="UP000037069"/>
    </source>
</evidence>
<dbReference type="AlphaFoldDB" id="A0A0L0BSM4"/>
<dbReference type="Proteomes" id="UP000037069">
    <property type="component" value="Unassembled WGS sequence"/>
</dbReference>
<dbReference type="SMART" id="SM00696">
    <property type="entry name" value="DM9"/>
    <property type="match status" value="4"/>
</dbReference>
<dbReference type="STRING" id="7375.A0A0L0BSM4"/>
<organism evidence="1 2">
    <name type="scientific">Lucilia cuprina</name>
    <name type="common">Green bottle fly</name>
    <name type="synonym">Australian sheep blowfly</name>
    <dbReference type="NCBI Taxonomy" id="7375"/>
    <lineage>
        <taxon>Eukaryota</taxon>
        <taxon>Metazoa</taxon>
        <taxon>Ecdysozoa</taxon>
        <taxon>Arthropoda</taxon>
        <taxon>Hexapoda</taxon>
        <taxon>Insecta</taxon>
        <taxon>Pterygota</taxon>
        <taxon>Neoptera</taxon>
        <taxon>Endopterygota</taxon>
        <taxon>Diptera</taxon>
        <taxon>Brachycera</taxon>
        <taxon>Muscomorpha</taxon>
        <taxon>Oestroidea</taxon>
        <taxon>Calliphoridae</taxon>
        <taxon>Luciliinae</taxon>
        <taxon>Lucilia</taxon>
    </lineage>
</organism>
<reference evidence="1 2" key="1">
    <citation type="journal article" date="2015" name="Nat. Commun.">
        <title>Lucilia cuprina genome unlocks parasitic fly biology to underpin future interventions.</title>
        <authorList>
            <person name="Anstead C.A."/>
            <person name="Korhonen P.K."/>
            <person name="Young N.D."/>
            <person name="Hall R.S."/>
            <person name="Jex A.R."/>
            <person name="Murali S.C."/>
            <person name="Hughes D.S."/>
            <person name="Lee S.F."/>
            <person name="Perry T."/>
            <person name="Stroehlein A.J."/>
            <person name="Ansell B.R."/>
            <person name="Breugelmans B."/>
            <person name="Hofmann A."/>
            <person name="Qu J."/>
            <person name="Dugan S."/>
            <person name="Lee S.L."/>
            <person name="Chao H."/>
            <person name="Dinh H."/>
            <person name="Han Y."/>
            <person name="Doddapaneni H.V."/>
            <person name="Worley K.C."/>
            <person name="Muzny D.M."/>
            <person name="Ioannidis P."/>
            <person name="Waterhouse R.M."/>
            <person name="Zdobnov E.M."/>
            <person name="James P.J."/>
            <person name="Bagnall N.H."/>
            <person name="Kotze A.C."/>
            <person name="Gibbs R.A."/>
            <person name="Richards S."/>
            <person name="Batterham P."/>
            <person name="Gasser R.B."/>
        </authorList>
    </citation>
    <scope>NUCLEOTIDE SEQUENCE [LARGE SCALE GENOMIC DNA]</scope>
    <source>
        <strain evidence="1 2">LS</strain>
        <tissue evidence="1">Full body</tissue>
    </source>
</reference>
<gene>
    <name evidence="1" type="ORF">FF38_12183</name>
</gene>
<proteinExistence type="predicted"/>
<dbReference type="PANTHER" id="PTHR31649">
    <property type="entry name" value="AGAP009604-PA"/>
    <property type="match status" value="1"/>
</dbReference>
<dbReference type="OrthoDB" id="1925699at2759"/>
<protein>
    <submittedName>
        <fullName evidence="1">Uncharacterized protein</fullName>
    </submittedName>
</protein>